<dbReference type="PANTHER" id="PTHR11616:SF324">
    <property type="entry name" value="SODIUM-DEPENDENT TRANSPORTER SNF-12"/>
    <property type="match status" value="1"/>
</dbReference>
<feature type="non-terminal residue" evidence="8">
    <location>
        <position position="157"/>
    </location>
</feature>
<proteinExistence type="predicted"/>
<evidence type="ECO:0000256" key="7">
    <source>
        <dbReference type="SAM" id="Phobius"/>
    </source>
</evidence>
<dbReference type="OrthoDB" id="6581954at2759"/>
<gene>
    <name evidence="8" type="ORF">ANCDUO_25834</name>
</gene>
<feature type="transmembrane region" description="Helical" evidence="7">
    <location>
        <begin position="135"/>
        <end position="154"/>
    </location>
</feature>
<feature type="transmembrane region" description="Helical" evidence="7">
    <location>
        <begin position="82"/>
        <end position="99"/>
    </location>
</feature>
<keyword evidence="4" id="KW-0769">Symport</keyword>
<comment type="subcellular location">
    <subcellularLocation>
        <location evidence="1">Membrane</location>
        <topology evidence="1">Multi-pass membrane protein</topology>
    </subcellularLocation>
</comment>
<dbReference type="Proteomes" id="UP000054047">
    <property type="component" value="Unassembled WGS sequence"/>
</dbReference>
<evidence type="ECO:0000256" key="5">
    <source>
        <dbReference type="ARBA" id="ARBA00022989"/>
    </source>
</evidence>
<evidence type="ECO:0000256" key="2">
    <source>
        <dbReference type="ARBA" id="ARBA00022448"/>
    </source>
</evidence>
<evidence type="ECO:0000256" key="4">
    <source>
        <dbReference type="ARBA" id="ARBA00022847"/>
    </source>
</evidence>
<keyword evidence="9" id="KW-1185">Reference proteome</keyword>
<dbReference type="AlphaFoldDB" id="A0A0C2F6J4"/>
<keyword evidence="5 7" id="KW-1133">Transmembrane helix</keyword>
<organism evidence="8 9">
    <name type="scientific">Ancylostoma duodenale</name>
    <dbReference type="NCBI Taxonomy" id="51022"/>
    <lineage>
        <taxon>Eukaryota</taxon>
        <taxon>Metazoa</taxon>
        <taxon>Ecdysozoa</taxon>
        <taxon>Nematoda</taxon>
        <taxon>Chromadorea</taxon>
        <taxon>Rhabditida</taxon>
        <taxon>Rhabditina</taxon>
        <taxon>Rhabditomorpha</taxon>
        <taxon>Strongyloidea</taxon>
        <taxon>Ancylostomatidae</taxon>
        <taxon>Ancylostomatinae</taxon>
        <taxon>Ancylostoma</taxon>
    </lineage>
</organism>
<dbReference type="GO" id="GO:0005283">
    <property type="term" value="F:amino acid:sodium symporter activity"/>
    <property type="evidence" value="ECO:0007669"/>
    <property type="project" value="TreeGrafter"/>
</dbReference>
<evidence type="ECO:0000256" key="3">
    <source>
        <dbReference type="ARBA" id="ARBA00022692"/>
    </source>
</evidence>
<dbReference type="InterPro" id="IPR000175">
    <property type="entry name" value="Na/ntran_symport"/>
</dbReference>
<reference evidence="8 9" key="1">
    <citation type="submission" date="2013-12" db="EMBL/GenBank/DDBJ databases">
        <title>Draft genome of the parsitic nematode Ancylostoma duodenale.</title>
        <authorList>
            <person name="Mitreva M."/>
        </authorList>
    </citation>
    <scope>NUCLEOTIDE SEQUENCE [LARGE SCALE GENOMIC DNA]</scope>
    <source>
        <strain evidence="8 9">Zhejiang</strain>
    </source>
</reference>
<evidence type="ECO:0000313" key="8">
    <source>
        <dbReference type="EMBL" id="KIH44150.1"/>
    </source>
</evidence>
<dbReference type="SUPFAM" id="SSF161070">
    <property type="entry name" value="SNF-like"/>
    <property type="match status" value="1"/>
</dbReference>
<name>A0A0C2F6J4_9BILA</name>
<dbReference type="PROSITE" id="PS50267">
    <property type="entry name" value="NA_NEUROTRAN_SYMP_3"/>
    <property type="match status" value="1"/>
</dbReference>
<evidence type="ECO:0000256" key="1">
    <source>
        <dbReference type="ARBA" id="ARBA00004141"/>
    </source>
</evidence>
<keyword evidence="6 7" id="KW-0472">Membrane</keyword>
<dbReference type="EMBL" id="KN779924">
    <property type="protein sequence ID" value="KIH44150.1"/>
    <property type="molecule type" value="Genomic_DNA"/>
</dbReference>
<dbReference type="Pfam" id="PF00209">
    <property type="entry name" value="SNF"/>
    <property type="match status" value="1"/>
</dbReference>
<accession>A0A0C2F6J4</accession>
<evidence type="ECO:0000313" key="9">
    <source>
        <dbReference type="Proteomes" id="UP000054047"/>
    </source>
</evidence>
<evidence type="ECO:0000256" key="6">
    <source>
        <dbReference type="ARBA" id="ARBA00023136"/>
    </source>
</evidence>
<dbReference type="GO" id="GO:0015179">
    <property type="term" value="F:L-amino acid transmembrane transporter activity"/>
    <property type="evidence" value="ECO:0007669"/>
    <property type="project" value="TreeGrafter"/>
</dbReference>
<keyword evidence="2" id="KW-0813">Transport</keyword>
<dbReference type="PANTHER" id="PTHR11616">
    <property type="entry name" value="SODIUM/CHLORIDE DEPENDENT TRANSPORTER"/>
    <property type="match status" value="1"/>
</dbReference>
<protein>
    <submittedName>
        <fullName evidence="8">Uncharacterized protein</fullName>
    </submittedName>
</protein>
<dbReference type="InterPro" id="IPR037272">
    <property type="entry name" value="SNS_sf"/>
</dbReference>
<dbReference type="GO" id="GO:0005886">
    <property type="term" value="C:plasma membrane"/>
    <property type="evidence" value="ECO:0007669"/>
    <property type="project" value="TreeGrafter"/>
</dbReference>
<feature type="transmembrane region" description="Helical" evidence="7">
    <location>
        <begin position="41"/>
        <end position="62"/>
    </location>
</feature>
<keyword evidence="3 7" id="KW-0812">Transmembrane</keyword>
<sequence length="157" mass="16964">MSRSDYCENLLARLVGGASGIPPIAPNRSILSTNHHFWLDLFILLIRGLSLPGASLGLKFLFSSASDSISSLKMWSAAAEQVLFEIGVGVGAVFSLAAYSRFRNNVYRDAALLITMVEMLASAAMNLLHSKNRRLSTRVIAALCCLGFLLEIPICSS</sequence>
<dbReference type="GO" id="GO:0089718">
    <property type="term" value="P:amino acid import across plasma membrane"/>
    <property type="evidence" value="ECO:0007669"/>
    <property type="project" value="TreeGrafter"/>
</dbReference>